<gene>
    <name evidence="1" type="ORF">FC26_GL000400</name>
</gene>
<proteinExistence type="predicted"/>
<sequence length="97" mass="11322">MMQEYLSPADMQSVLVHDVSYTRAVRLLSENWDTEDNHLFSDRIKTSDIIWARKLQRAGLIRGKHDLSTYEGAQKFIIAHDDWLMPAAKNELLKDFD</sequence>
<dbReference type="STRING" id="1423813.FC26_GL000400"/>
<protein>
    <submittedName>
        <fullName evidence="1">Uncharacterized protein</fullName>
    </submittedName>
</protein>
<dbReference type="AlphaFoldDB" id="A0A0R2A2X6"/>
<dbReference type="PATRIC" id="fig|1423813.3.peg.409"/>
<comment type="caution">
    <text evidence="1">The sequence shown here is derived from an EMBL/GenBank/DDBJ whole genome shotgun (WGS) entry which is preliminary data.</text>
</comment>
<evidence type="ECO:0000313" key="2">
    <source>
        <dbReference type="Proteomes" id="UP000051733"/>
    </source>
</evidence>
<dbReference type="Proteomes" id="UP000051733">
    <property type="component" value="Unassembled WGS sequence"/>
</dbReference>
<keyword evidence="2" id="KW-1185">Reference proteome</keyword>
<dbReference type="EMBL" id="AYYY01000061">
    <property type="protein sequence ID" value="KRM60911.1"/>
    <property type="molecule type" value="Genomic_DNA"/>
</dbReference>
<organism evidence="1 2">
    <name type="scientific">Paucilactobacillus vaccinostercus DSM 20634</name>
    <dbReference type="NCBI Taxonomy" id="1423813"/>
    <lineage>
        <taxon>Bacteria</taxon>
        <taxon>Bacillati</taxon>
        <taxon>Bacillota</taxon>
        <taxon>Bacilli</taxon>
        <taxon>Lactobacillales</taxon>
        <taxon>Lactobacillaceae</taxon>
        <taxon>Paucilactobacillus</taxon>
    </lineage>
</organism>
<dbReference type="RefSeq" id="WP_157061181.1">
    <property type="nucleotide sequence ID" value="NZ_AYYY01000061.1"/>
</dbReference>
<name>A0A0R2A2X6_9LACO</name>
<reference evidence="1 2" key="1">
    <citation type="journal article" date="2015" name="Genome Announc.">
        <title>Expanding the biotechnology potential of lactobacilli through comparative genomics of 213 strains and associated genera.</title>
        <authorList>
            <person name="Sun Z."/>
            <person name="Harris H.M."/>
            <person name="McCann A."/>
            <person name="Guo C."/>
            <person name="Argimon S."/>
            <person name="Zhang W."/>
            <person name="Yang X."/>
            <person name="Jeffery I.B."/>
            <person name="Cooney J.C."/>
            <person name="Kagawa T.F."/>
            <person name="Liu W."/>
            <person name="Song Y."/>
            <person name="Salvetti E."/>
            <person name="Wrobel A."/>
            <person name="Rasinkangas P."/>
            <person name="Parkhill J."/>
            <person name="Rea M.C."/>
            <person name="O'Sullivan O."/>
            <person name="Ritari J."/>
            <person name="Douillard F.P."/>
            <person name="Paul Ross R."/>
            <person name="Yang R."/>
            <person name="Briner A.E."/>
            <person name="Felis G.E."/>
            <person name="de Vos W.M."/>
            <person name="Barrangou R."/>
            <person name="Klaenhammer T.R."/>
            <person name="Caufield P.W."/>
            <person name="Cui Y."/>
            <person name="Zhang H."/>
            <person name="O'Toole P.W."/>
        </authorList>
    </citation>
    <scope>NUCLEOTIDE SEQUENCE [LARGE SCALE GENOMIC DNA]</scope>
    <source>
        <strain evidence="1 2">DSM 20634</strain>
    </source>
</reference>
<accession>A0A0R2A2X6</accession>
<evidence type="ECO:0000313" key="1">
    <source>
        <dbReference type="EMBL" id="KRM60911.1"/>
    </source>
</evidence>
<dbReference type="OrthoDB" id="2320152at2"/>